<dbReference type="GO" id="GO:0071555">
    <property type="term" value="P:cell wall organization"/>
    <property type="evidence" value="ECO:0007669"/>
    <property type="project" value="UniProtKB-KW"/>
</dbReference>
<dbReference type="AlphaFoldDB" id="A0A1H2XTS9"/>
<comment type="subcellular location">
    <subcellularLocation>
        <location evidence="1">Cell membrane</location>
    </subcellularLocation>
</comment>
<dbReference type="InterPro" id="IPR036950">
    <property type="entry name" value="PBP_transglycosylase"/>
</dbReference>
<dbReference type="GO" id="GO:0005886">
    <property type="term" value="C:plasma membrane"/>
    <property type="evidence" value="ECO:0007669"/>
    <property type="project" value="UniProtKB-SubCell"/>
</dbReference>
<evidence type="ECO:0000256" key="8">
    <source>
        <dbReference type="ARBA" id="ARBA00023316"/>
    </source>
</evidence>
<dbReference type="PANTHER" id="PTHR32282">
    <property type="entry name" value="BINDING PROTEIN TRANSPEPTIDASE, PUTATIVE-RELATED"/>
    <property type="match status" value="1"/>
</dbReference>
<dbReference type="GO" id="GO:0030288">
    <property type="term" value="C:outer membrane-bounded periplasmic space"/>
    <property type="evidence" value="ECO:0007669"/>
    <property type="project" value="TreeGrafter"/>
</dbReference>
<keyword evidence="11" id="KW-0812">Transmembrane</keyword>
<dbReference type="PANTHER" id="PTHR32282:SF11">
    <property type="entry name" value="PENICILLIN-BINDING PROTEIN 1B"/>
    <property type="match status" value="1"/>
</dbReference>
<reference evidence="14" key="1">
    <citation type="submission" date="2016-10" db="EMBL/GenBank/DDBJ databases">
        <authorList>
            <person name="Varghese N."/>
        </authorList>
    </citation>
    <scope>NUCLEOTIDE SEQUENCE [LARGE SCALE GENOMIC DNA]</scope>
    <source>
        <strain evidence="14">DSM 12489</strain>
    </source>
</reference>
<dbReference type="GO" id="GO:0008955">
    <property type="term" value="F:peptidoglycan glycosyltransferase activity"/>
    <property type="evidence" value="ECO:0007669"/>
    <property type="project" value="UniProtKB-EC"/>
</dbReference>
<keyword evidence="8" id="KW-0961">Cell wall biogenesis/degradation</keyword>
<evidence type="ECO:0000313" key="14">
    <source>
        <dbReference type="Proteomes" id="UP000182589"/>
    </source>
</evidence>
<evidence type="ECO:0000256" key="4">
    <source>
        <dbReference type="ARBA" id="ARBA00022679"/>
    </source>
</evidence>
<evidence type="ECO:0000256" key="7">
    <source>
        <dbReference type="ARBA" id="ARBA00023136"/>
    </source>
</evidence>
<evidence type="ECO:0000256" key="11">
    <source>
        <dbReference type="SAM" id="Phobius"/>
    </source>
</evidence>
<name>A0A1H2XTS9_9BACL</name>
<keyword evidence="7 11" id="KW-0472">Membrane</keyword>
<evidence type="ECO:0000256" key="6">
    <source>
        <dbReference type="ARBA" id="ARBA00022984"/>
    </source>
</evidence>
<dbReference type="Gene3D" id="1.10.3810.10">
    <property type="entry name" value="Biosynthetic peptidoglycan transglycosylase-like"/>
    <property type="match status" value="1"/>
</dbReference>
<keyword evidence="3" id="KW-0328">Glycosyltransferase</keyword>
<keyword evidence="2" id="KW-1003">Cell membrane</keyword>
<dbReference type="InterPro" id="IPR023346">
    <property type="entry name" value="Lysozyme-like_dom_sf"/>
</dbReference>
<keyword evidence="4" id="KW-0808">Transferase</keyword>
<keyword evidence="5" id="KW-0133">Cell shape</keyword>
<protein>
    <recommendedName>
        <fullName evidence="9">peptidoglycan glycosyltransferase</fullName>
        <ecNumber evidence="9">2.4.99.28</ecNumber>
    </recommendedName>
</protein>
<evidence type="ECO:0000259" key="12">
    <source>
        <dbReference type="Pfam" id="PF00912"/>
    </source>
</evidence>
<keyword evidence="14" id="KW-1185">Reference proteome</keyword>
<dbReference type="Proteomes" id="UP000182589">
    <property type="component" value="Unassembled WGS sequence"/>
</dbReference>
<dbReference type="RefSeq" id="WP_074693735.1">
    <property type="nucleotide sequence ID" value="NZ_FNOJ01000024.1"/>
</dbReference>
<evidence type="ECO:0000256" key="10">
    <source>
        <dbReference type="ARBA" id="ARBA00049902"/>
    </source>
</evidence>
<dbReference type="EC" id="2.4.99.28" evidence="9"/>
<dbReference type="EMBL" id="FNOJ01000024">
    <property type="protein sequence ID" value="SDW95874.1"/>
    <property type="molecule type" value="Genomic_DNA"/>
</dbReference>
<organism evidence="13 14">
    <name type="scientific">Alicyclobacillus hesperidum</name>
    <dbReference type="NCBI Taxonomy" id="89784"/>
    <lineage>
        <taxon>Bacteria</taxon>
        <taxon>Bacillati</taxon>
        <taxon>Bacillota</taxon>
        <taxon>Bacilli</taxon>
        <taxon>Bacillales</taxon>
        <taxon>Alicyclobacillaceae</taxon>
        <taxon>Alicyclobacillus</taxon>
    </lineage>
</organism>
<evidence type="ECO:0000313" key="13">
    <source>
        <dbReference type="EMBL" id="SDW95874.1"/>
    </source>
</evidence>
<proteinExistence type="predicted"/>
<feature type="domain" description="Glycosyl transferase family 51" evidence="12">
    <location>
        <begin position="46"/>
        <end position="209"/>
    </location>
</feature>
<dbReference type="STRING" id="89784.SAMN04489725_1244"/>
<dbReference type="InterPro" id="IPR050396">
    <property type="entry name" value="Glycosyltr_51/Transpeptidase"/>
</dbReference>
<feature type="transmembrane region" description="Helical" evidence="11">
    <location>
        <begin position="6"/>
        <end position="25"/>
    </location>
</feature>
<comment type="catalytic activity">
    <reaction evidence="10">
        <text>[GlcNAc-(1-&gt;4)-Mur2Ac(oyl-L-Ala-gamma-D-Glu-L-Lys-D-Ala-D-Ala)](n)-di-trans,octa-cis-undecaprenyl diphosphate + beta-D-GlcNAc-(1-&gt;4)-Mur2Ac(oyl-L-Ala-gamma-D-Glu-L-Lys-D-Ala-D-Ala)-di-trans,octa-cis-undecaprenyl diphosphate = [GlcNAc-(1-&gt;4)-Mur2Ac(oyl-L-Ala-gamma-D-Glu-L-Lys-D-Ala-D-Ala)](n+1)-di-trans,octa-cis-undecaprenyl diphosphate + di-trans,octa-cis-undecaprenyl diphosphate + H(+)</text>
        <dbReference type="Rhea" id="RHEA:23708"/>
        <dbReference type="Rhea" id="RHEA-COMP:9602"/>
        <dbReference type="Rhea" id="RHEA-COMP:9603"/>
        <dbReference type="ChEBI" id="CHEBI:15378"/>
        <dbReference type="ChEBI" id="CHEBI:58405"/>
        <dbReference type="ChEBI" id="CHEBI:60033"/>
        <dbReference type="ChEBI" id="CHEBI:78435"/>
        <dbReference type="EC" id="2.4.99.28"/>
    </reaction>
</comment>
<dbReference type="SUPFAM" id="SSF53955">
    <property type="entry name" value="Lysozyme-like"/>
    <property type="match status" value="1"/>
</dbReference>
<dbReference type="GO" id="GO:0009252">
    <property type="term" value="P:peptidoglycan biosynthetic process"/>
    <property type="evidence" value="ECO:0007669"/>
    <property type="project" value="UniProtKB-KW"/>
</dbReference>
<gene>
    <name evidence="13" type="ORF">SAMN04489725_1244</name>
</gene>
<keyword evidence="6" id="KW-0573">Peptidoglycan synthesis</keyword>
<evidence type="ECO:0000256" key="9">
    <source>
        <dbReference type="ARBA" id="ARBA00044770"/>
    </source>
</evidence>
<evidence type="ECO:0000256" key="5">
    <source>
        <dbReference type="ARBA" id="ARBA00022960"/>
    </source>
</evidence>
<dbReference type="InterPro" id="IPR001264">
    <property type="entry name" value="Glyco_trans_51"/>
</dbReference>
<evidence type="ECO:0000256" key="3">
    <source>
        <dbReference type="ARBA" id="ARBA00022676"/>
    </source>
</evidence>
<sequence>MRRWVIRIILVIVVCLGGANLYFHYGFRVADRVRAAATLRMQAHGVHALTYEQIPVAFREAMIATEDRRFATDPGIDPIGIARSLVVDIEQDGYVEGGSTITQQLVDNTILTKQKTLRRKLLQAFYAIGLYDTMSKHEVFSLYSNVIYFGHGAYGLYNACETYFGRTPGECNEGELTMLAGLPNAPSAYDPFTNFTLARERQRIVLENMVDDHQLTEAQAMHIFAEPIRLRHL</sequence>
<accession>A0A1H2XTS9</accession>
<dbReference type="Pfam" id="PF00912">
    <property type="entry name" value="Transgly"/>
    <property type="match status" value="1"/>
</dbReference>
<evidence type="ECO:0000256" key="2">
    <source>
        <dbReference type="ARBA" id="ARBA00022475"/>
    </source>
</evidence>
<keyword evidence="11" id="KW-1133">Transmembrane helix</keyword>
<dbReference type="GO" id="GO:0008360">
    <property type="term" value="P:regulation of cell shape"/>
    <property type="evidence" value="ECO:0007669"/>
    <property type="project" value="UniProtKB-KW"/>
</dbReference>
<evidence type="ECO:0000256" key="1">
    <source>
        <dbReference type="ARBA" id="ARBA00004236"/>
    </source>
</evidence>